<gene>
    <name evidence="3" type="ORF">GOP47_0013769</name>
</gene>
<organism evidence="3 4">
    <name type="scientific">Adiantum capillus-veneris</name>
    <name type="common">Maidenhair fern</name>
    <dbReference type="NCBI Taxonomy" id="13818"/>
    <lineage>
        <taxon>Eukaryota</taxon>
        <taxon>Viridiplantae</taxon>
        <taxon>Streptophyta</taxon>
        <taxon>Embryophyta</taxon>
        <taxon>Tracheophyta</taxon>
        <taxon>Polypodiopsida</taxon>
        <taxon>Polypodiidae</taxon>
        <taxon>Polypodiales</taxon>
        <taxon>Pteridineae</taxon>
        <taxon>Pteridaceae</taxon>
        <taxon>Vittarioideae</taxon>
        <taxon>Adiantum</taxon>
    </lineage>
</organism>
<dbReference type="PANTHER" id="PTHR31150:SF32">
    <property type="entry name" value="RING_U-BOX SUPERFAMILY PROTEIN"/>
    <property type="match status" value="1"/>
</dbReference>
<dbReference type="EMBL" id="JABFUD020000013">
    <property type="protein sequence ID" value="KAI5071518.1"/>
    <property type="molecule type" value="Genomic_DNA"/>
</dbReference>
<dbReference type="InterPro" id="IPR001841">
    <property type="entry name" value="Znf_RING"/>
</dbReference>
<evidence type="ECO:0000313" key="3">
    <source>
        <dbReference type="EMBL" id="KAI5071518.1"/>
    </source>
</evidence>
<dbReference type="OrthoDB" id="1900223at2759"/>
<dbReference type="InterPro" id="IPR013083">
    <property type="entry name" value="Znf_RING/FYVE/PHD"/>
</dbReference>
<accession>A0A9D4UP56</accession>
<dbReference type="SUPFAM" id="SSF57850">
    <property type="entry name" value="RING/U-box"/>
    <property type="match status" value="1"/>
</dbReference>
<evidence type="ECO:0000313" key="4">
    <source>
        <dbReference type="Proteomes" id="UP000886520"/>
    </source>
</evidence>
<name>A0A9D4UP56_ADICA</name>
<comment type="caution">
    <text evidence="3">The sequence shown here is derived from an EMBL/GenBank/DDBJ whole genome shotgun (WGS) entry which is preliminary data.</text>
</comment>
<reference evidence="3" key="1">
    <citation type="submission" date="2021-01" db="EMBL/GenBank/DDBJ databases">
        <title>Adiantum capillus-veneris genome.</title>
        <authorList>
            <person name="Fang Y."/>
            <person name="Liao Q."/>
        </authorList>
    </citation>
    <scope>NUCLEOTIDE SEQUENCE</scope>
    <source>
        <strain evidence="3">H3</strain>
        <tissue evidence="3">Leaf</tissue>
    </source>
</reference>
<evidence type="ECO:0000256" key="1">
    <source>
        <dbReference type="PROSITE-ProRule" id="PRU00175"/>
    </source>
</evidence>
<dbReference type="SMART" id="SM00184">
    <property type="entry name" value="RING"/>
    <property type="match status" value="1"/>
</dbReference>
<feature type="domain" description="RING-type" evidence="2">
    <location>
        <begin position="243"/>
        <end position="301"/>
    </location>
</feature>
<dbReference type="PANTHER" id="PTHR31150">
    <property type="entry name" value="EXPRESSED PROTEIN"/>
    <property type="match status" value="1"/>
</dbReference>
<keyword evidence="1" id="KW-0479">Metal-binding</keyword>
<evidence type="ECO:0000259" key="2">
    <source>
        <dbReference type="PROSITE" id="PS50089"/>
    </source>
</evidence>
<proteinExistence type="predicted"/>
<keyword evidence="1" id="KW-0863">Zinc-finger</keyword>
<dbReference type="GO" id="GO:0008270">
    <property type="term" value="F:zinc ion binding"/>
    <property type="evidence" value="ECO:0007669"/>
    <property type="project" value="UniProtKB-KW"/>
</dbReference>
<dbReference type="AlphaFoldDB" id="A0A9D4UP56"/>
<protein>
    <recommendedName>
        <fullName evidence="2">RING-type domain-containing protein</fullName>
    </recommendedName>
</protein>
<sequence>MSGLLDRQNPTGELMEASLLRCLQDGSRNRIVSPLDSPPEGFRLPQWTPLSHDASVDDFIAAAAEPVSRASGLTSVSEVCLSTGISDTLSSSSSRRLSKDIAVAAPRRPCSYIYRRFSRHCLSRLGSRRLFGRQKSDGISSLGSAGRQNRALLFENGLDFQELGSHSESVGKQPLTLSQLVASSTRDVLHWSDVNSVSQLSWSVDEDGVNACLPLPLERIRADFSQPDEDIGHIESDVVLEKCGLCSRSLLHRSPWSSQGYVGTNDLPVVGVLVCGHVFHADCLEKSVSEVFKANPSCPQCLQLEKAALKAFILRLDLVKHTIGPLKKQLARIFKMTSQRLALKADEDLTIRPRSLTAKQKGALLGLLSKLQGPLQARALRVSASHNRISR</sequence>
<dbReference type="PROSITE" id="PS50089">
    <property type="entry name" value="ZF_RING_2"/>
    <property type="match status" value="1"/>
</dbReference>
<keyword evidence="1" id="KW-0862">Zinc</keyword>
<keyword evidence="4" id="KW-1185">Reference proteome</keyword>
<dbReference type="Gene3D" id="3.30.40.10">
    <property type="entry name" value="Zinc/RING finger domain, C3HC4 (zinc finger)"/>
    <property type="match status" value="1"/>
</dbReference>
<dbReference type="Proteomes" id="UP000886520">
    <property type="component" value="Chromosome 13"/>
</dbReference>